<dbReference type="Pfam" id="PF04932">
    <property type="entry name" value="Wzy_C"/>
    <property type="match status" value="1"/>
</dbReference>
<organism evidence="7 8">
    <name type="scientific">Bacteroides caccae</name>
    <dbReference type="NCBI Taxonomy" id="47678"/>
    <lineage>
        <taxon>Bacteria</taxon>
        <taxon>Pseudomonadati</taxon>
        <taxon>Bacteroidota</taxon>
        <taxon>Bacteroidia</taxon>
        <taxon>Bacteroidales</taxon>
        <taxon>Bacteroidaceae</taxon>
        <taxon>Bacteroides</taxon>
    </lineage>
</organism>
<keyword evidence="4 5" id="KW-0472">Membrane</keyword>
<proteinExistence type="predicted"/>
<keyword evidence="3 5" id="KW-1133">Transmembrane helix</keyword>
<comment type="subcellular location">
    <subcellularLocation>
        <location evidence="1">Membrane</location>
        <topology evidence="1">Multi-pass membrane protein</topology>
    </subcellularLocation>
</comment>
<dbReference type="GO" id="GO:0016020">
    <property type="term" value="C:membrane"/>
    <property type="evidence" value="ECO:0007669"/>
    <property type="project" value="UniProtKB-SubCell"/>
</dbReference>
<feature type="transmembrane region" description="Helical" evidence="5">
    <location>
        <begin position="111"/>
        <end position="136"/>
    </location>
</feature>
<evidence type="ECO:0000256" key="1">
    <source>
        <dbReference type="ARBA" id="ARBA00004141"/>
    </source>
</evidence>
<dbReference type="RefSeq" id="WP_122295836.1">
    <property type="nucleotide sequence ID" value="NZ_CAXSLD010000032.1"/>
</dbReference>
<dbReference type="PANTHER" id="PTHR37422:SF13">
    <property type="entry name" value="LIPOPOLYSACCHARIDE BIOSYNTHESIS PROTEIN PA4999-RELATED"/>
    <property type="match status" value="1"/>
</dbReference>
<dbReference type="AlphaFoldDB" id="A0A414YH99"/>
<feature type="transmembrane region" description="Helical" evidence="5">
    <location>
        <begin position="156"/>
        <end position="178"/>
    </location>
</feature>
<feature type="transmembrane region" description="Helical" evidence="5">
    <location>
        <begin position="411"/>
        <end position="431"/>
    </location>
</feature>
<sequence>MEKISKHNAIVLRILLFALWAVIAIIMFRADDSYNLKAVLLLLPILFLRGMTFKFSWLDMVVCIVWLYGLTGCLTGINKLQTISACEYNTVCFIGYWAMRYLSGQEHQLKLFLKGLCILMTVAVLLAISTFFIFHHSVEEAGFDEVYSFRFLFKPLGYTTNAWATALIAILGVGLATVRLFPESKNTRRLLYFLSGLATCAVLLSFSRGAYIALGGFWVLFLIGIRPEAVKWRLLGGTLLIGVVVYSLFPKEMQTTLLMNKTVSQRESNKGRLQTTITALDVFRQRPLSGAGAGNYTLAIDKNRNQDTTVGYTSYAPNILAEWAIEKGGAGWMVYLFLALCIGQVCWQRRKNEFVVVVACTLAALFIKEMTLATVSSTAFGAFMCTLLLGMLQLPDDNETVVIDHRLNGRLRWGILISVVAVGGACRLFMIRHGIYERECRHIVATFRQGDYQEAVRLAGRLENRTPYLFCKAVVNMEGFEHIRDSSYLQQAETFLSDARRQMPADVFVEYLQTRLWRMKGEEEKAFAQLEKLAAAYPRNVLYHKDLFHLLYGRGEEQQAVFHLEKAVRLYPPLLNMKWMKRLVHEEPTLYECLKSRLLAEYSGVSPTDDARYGYILYYCGDKVRAMDFLKKAVGALPNLSTPWYLLAELNQECQNDAEAERCRRRYMLLRQGAFWGMNQGGKERLREPEEADLYQGYALKFRDWYKSSFDLLFM</sequence>
<feature type="transmembrane region" description="Helical" evidence="5">
    <location>
        <begin position="9"/>
        <end position="28"/>
    </location>
</feature>
<dbReference type="SUPFAM" id="SSF48452">
    <property type="entry name" value="TPR-like"/>
    <property type="match status" value="1"/>
</dbReference>
<feature type="domain" description="O-antigen ligase-related" evidence="6">
    <location>
        <begin position="195"/>
        <end position="336"/>
    </location>
</feature>
<keyword evidence="2 5" id="KW-0812">Transmembrane</keyword>
<feature type="transmembrane region" description="Helical" evidence="5">
    <location>
        <begin position="372"/>
        <end position="391"/>
    </location>
</feature>
<feature type="transmembrane region" description="Helical" evidence="5">
    <location>
        <begin position="57"/>
        <end position="77"/>
    </location>
</feature>
<dbReference type="InterPro" id="IPR011990">
    <property type="entry name" value="TPR-like_helical_dom_sf"/>
</dbReference>
<dbReference type="PANTHER" id="PTHR37422">
    <property type="entry name" value="TEICHURONIC ACID BIOSYNTHESIS PROTEIN TUAE"/>
    <property type="match status" value="1"/>
</dbReference>
<evidence type="ECO:0000256" key="3">
    <source>
        <dbReference type="ARBA" id="ARBA00022989"/>
    </source>
</evidence>
<protein>
    <recommendedName>
        <fullName evidence="6">O-antigen ligase-related domain-containing protein</fullName>
    </recommendedName>
</protein>
<name>A0A414YH99_9BACE</name>
<reference evidence="7 8" key="1">
    <citation type="submission" date="2018-08" db="EMBL/GenBank/DDBJ databases">
        <title>A genome reference for cultivated species of the human gut microbiota.</title>
        <authorList>
            <person name="Zou Y."/>
            <person name="Xue W."/>
            <person name="Luo G."/>
        </authorList>
    </citation>
    <scope>NUCLEOTIDE SEQUENCE [LARGE SCALE GENOMIC DNA]</scope>
    <source>
        <strain evidence="7 8">AM16-49B</strain>
    </source>
</reference>
<gene>
    <name evidence="7" type="ORF">DW190_19895</name>
</gene>
<feature type="transmembrane region" description="Helical" evidence="5">
    <location>
        <begin position="190"/>
        <end position="223"/>
    </location>
</feature>
<dbReference type="InterPro" id="IPR051533">
    <property type="entry name" value="WaaL-like"/>
</dbReference>
<accession>A0A414YH99</accession>
<dbReference type="Gene3D" id="1.25.40.10">
    <property type="entry name" value="Tetratricopeptide repeat domain"/>
    <property type="match status" value="1"/>
</dbReference>
<evidence type="ECO:0000313" key="7">
    <source>
        <dbReference type="EMBL" id="RHH85559.1"/>
    </source>
</evidence>
<comment type="caution">
    <text evidence="7">The sequence shown here is derived from an EMBL/GenBank/DDBJ whole genome shotgun (WGS) entry which is preliminary data.</text>
</comment>
<evidence type="ECO:0000256" key="4">
    <source>
        <dbReference type="ARBA" id="ARBA00023136"/>
    </source>
</evidence>
<evidence type="ECO:0000259" key="6">
    <source>
        <dbReference type="Pfam" id="PF04932"/>
    </source>
</evidence>
<dbReference type="EMBL" id="QRKD01000036">
    <property type="protein sequence ID" value="RHH85559.1"/>
    <property type="molecule type" value="Genomic_DNA"/>
</dbReference>
<evidence type="ECO:0000256" key="2">
    <source>
        <dbReference type="ARBA" id="ARBA00022692"/>
    </source>
</evidence>
<dbReference type="Proteomes" id="UP000283512">
    <property type="component" value="Unassembled WGS sequence"/>
</dbReference>
<feature type="transmembrane region" description="Helical" evidence="5">
    <location>
        <begin position="229"/>
        <end position="249"/>
    </location>
</feature>
<dbReference type="InterPro" id="IPR007016">
    <property type="entry name" value="O-antigen_ligase-rel_domated"/>
</dbReference>
<evidence type="ECO:0000313" key="8">
    <source>
        <dbReference type="Proteomes" id="UP000283512"/>
    </source>
</evidence>
<evidence type="ECO:0000256" key="5">
    <source>
        <dbReference type="SAM" id="Phobius"/>
    </source>
</evidence>